<evidence type="ECO:0000313" key="6">
    <source>
        <dbReference type="EMBL" id="AVG23900.1"/>
    </source>
</evidence>
<evidence type="ECO:0000259" key="5">
    <source>
        <dbReference type="SMART" id="SM01005"/>
    </source>
</evidence>
<dbReference type="Gene3D" id="2.40.37.10">
    <property type="entry name" value="Lyase, Ornithine Decarboxylase, Chain A, domain 1"/>
    <property type="match status" value="2"/>
</dbReference>
<evidence type="ECO:0000256" key="1">
    <source>
        <dbReference type="ARBA" id="ARBA00001933"/>
    </source>
</evidence>
<evidence type="ECO:0000256" key="3">
    <source>
        <dbReference type="ARBA" id="ARBA00023235"/>
    </source>
</evidence>
<protein>
    <submittedName>
        <fullName evidence="6">Alanine racemase-like protein</fullName>
    </submittedName>
</protein>
<reference evidence="6 7" key="1">
    <citation type="submission" date="2018-02" db="EMBL/GenBank/DDBJ databases">
        <title>Complete genome of the streamlined marine actinobacterium Pontimonas salivibrio CL-TW6 adapted to coastal planktonic lifestype.</title>
        <authorList>
            <person name="Cho B.C."/>
            <person name="Hardies S.C."/>
            <person name="Jang G.I."/>
            <person name="Hwang C.Y."/>
        </authorList>
    </citation>
    <scope>NUCLEOTIDE SEQUENCE [LARGE SCALE GENOMIC DNA]</scope>
    <source>
        <strain evidence="6 7">CL-TW6</strain>
    </source>
</reference>
<dbReference type="InterPro" id="IPR009006">
    <property type="entry name" value="Ala_racemase/Decarboxylase_C"/>
</dbReference>
<dbReference type="InterPro" id="IPR000821">
    <property type="entry name" value="Ala_racemase"/>
</dbReference>
<dbReference type="GO" id="GO:0030170">
    <property type="term" value="F:pyridoxal phosphate binding"/>
    <property type="evidence" value="ECO:0007669"/>
    <property type="project" value="TreeGrafter"/>
</dbReference>
<proteinExistence type="predicted"/>
<dbReference type="AlphaFoldDB" id="A0A2L2BQG5"/>
<dbReference type="PANTHER" id="PTHR30511">
    <property type="entry name" value="ALANINE RACEMASE"/>
    <property type="match status" value="1"/>
</dbReference>
<dbReference type="SUPFAM" id="SSF51419">
    <property type="entry name" value="PLP-binding barrel"/>
    <property type="match status" value="1"/>
</dbReference>
<feature type="modified residue" description="N6-(pyridoxal phosphate)lysine" evidence="4">
    <location>
        <position position="35"/>
    </location>
</feature>
<comment type="cofactor">
    <cofactor evidence="1 4">
        <name>pyridoxal 5'-phosphate</name>
        <dbReference type="ChEBI" id="CHEBI:597326"/>
    </cofactor>
</comment>
<dbReference type="Gene3D" id="3.20.20.10">
    <property type="entry name" value="Alanine racemase"/>
    <property type="match status" value="1"/>
</dbReference>
<dbReference type="PRINTS" id="PR00992">
    <property type="entry name" value="ALARACEMASE"/>
</dbReference>
<evidence type="ECO:0000313" key="7">
    <source>
        <dbReference type="Proteomes" id="UP000243077"/>
    </source>
</evidence>
<dbReference type="InterPro" id="IPR029066">
    <property type="entry name" value="PLP-binding_barrel"/>
</dbReference>
<dbReference type="Pfam" id="PF01168">
    <property type="entry name" value="Ala_racemase_N"/>
    <property type="match status" value="1"/>
</dbReference>
<dbReference type="SMART" id="SM01005">
    <property type="entry name" value="Ala_racemase_C"/>
    <property type="match status" value="1"/>
</dbReference>
<evidence type="ECO:0000256" key="4">
    <source>
        <dbReference type="PIRSR" id="PIRSR600821-50"/>
    </source>
</evidence>
<dbReference type="GO" id="GO:0008784">
    <property type="term" value="F:alanine racemase activity"/>
    <property type="evidence" value="ECO:0007669"/>
    <property type="project" value="InterPro"/>
</dbReference>
<dbReference type="RefSeq" id="WP_158665535.1">
    <property type="nucleotide sequence ID" value="NZ_CP026923.1"/>
</dbReference>
<dbReference type="InterPro" id="IPR011079">
    <property type="entry name" value="Ala_racemase_C"/>
</dbReference>
<keyword evidence="3" id="KW-0413">Isomerase</keyword>
<feature type="domain" description="Alanine racemase C-terminal" evidence="5">
    <location>
        <begin position="240"/>
        <end position="348"/>
    </location>
</feature>
<dbReference type="PROSITE" id="PS00395">
    <property type="entry name" value="ALANINE_RACEMASE"/>
    <property type="match status" value="1"/>
</dbReference>
<dbReference type="InterPro" id="IPR020622">
    <property type="entry name" value="Ala_racemase_pyridoxalP-BS"/>
</dbReference>
<evidence type="ECO:0000256" key="2">
    <source>
        <dbReference type="ARBA" id="ARBA00022898"/>
    </source>
</evidence>
<dbReference type="KEGG" id="psai:C3B54_11929"/>
<dbReference type="OrthoDB" id="9813814at2"/>
<dbReference type="GO" id="GO:0005829">
    <property type="term" value="C:cytosol"/>
    <property type="evidence" value="ECO:0007669"/>
    <property type="project" value="TreeGrafter"/>
</dbReference>
<dbReference type="PANTHER" id="PTHR30511:SF0">
    <property type="entry name" value="ALANINE RACEMASE, CATABOLIC-RELATED"/>
    <property type="match status" value="1"/>
</dbReference>
<dbReference type="InterPro" id="IPR001608">
    <property type="entry name" value="Ala_racemase_N"/>
</dbReference>
<dbReference type="Proteomes" id="UP000243077">
    <property type="component" value="Chromosome"/>
</dbReference>
<keyword evidence="7" id="KW-1185">Reference proteome</keyword>
<keyword evidence="2 4" id="KW-0663">Pyridoxal phosphate</keyword>
<dbReference type="GO" id="GO:0030632">
    <property type="term" value="P:D-alanine biosynthetic process"/>
    <property type="evidence" value="ECO:0007669"/>
    <property type="project" value="TreeGrafter"/>
</dbReference>
<sequence>MTGPHIELNRAALAHNVAQIRELLGSDVSLMFAVKSNAYGHGMELIAPEVIAQGADELAVLDIQTGVAVRDVVPEAPLLAWLLEPLDNYAAASTHRLELGISTVEQLTMVAKSAPKTPLVVHLKVDTGLHRNGATANQWPEFFTVAAELERAGVITVRALWSHLADTSIESSLSALSRLQDAATTARDAGLHPEIMHLAASHGALEVPETRLDMVRFGILGYGVSPFDHHTAEDLGFRPVLTLLAPITRITEDTIFLGMGYRQGLLSPLTPGATIRVGHTPLELVAVEADHTVLRGSFSPEHLQEGMMVPLMGANAPGASVEAWAGWTHTIGDEVLVRLHPDIPRNFSDAPIDS</sequence>
<name>A0A2L2BQG5_9MICO</name>
<organism evidence="6 7">
    <name type="scientific">Pontimonas salivibrio</name>
    <dbReference type="NCBI Taxonomy" id="1159327"/>
    <lineage>
        <taxon>Bacteria</taxon>
        <taxon>Bacillati</taxon>
        <taxon>Actinomycetota</taxon>
        <taxon>Actinomycetes</taxon>
        <taxon>Micrococcales</taxon>
        <taxon>Microbacteriaceae</taxon>
        <taxon>Pontimonas</taxon>
    </lineage>
</organism>
<dbReference type="SUPFAM" id="SSF50621">
    <property type="entry name" value="Alanine racemase C-terminal domain-like"/>
    <property type="match status" value="1"/>
</dbReference>
<gene>
    <name evidence="6" type="ORF">C3B54_11929</name>
</gene>
<dbReference type="EMBL" id="CP026923">
    <property type="protein sequence ID" value="AVG23900.1"/>
    <property type="molecule type" value="Genomic_DNA"/>
</dbReference>
<accession>A0A2L2BQG5</accession>